<proteinExistence type="predicted"/>
<organism evidence="1 2">
    <name type="scientific">Diphasiastrum complanatum</name>
    <name type="common">Issler's clubmoss</name>
    <name type="synonym">Lycopodium complanatum</name>
    <dbReference type="NCBI Taxonomy" id="34168"/>
    <lineage>
        <taxon>Eukaryota</taxon>
        <taxon>Viridiplantae</taxon>
        <taxon>Streptophyta</taxon>
        <taxon>Embryophyta</taxon>
        <taxon>Tracheophyta</taxon>
        <taxon>Lycopodiopsida</taxon>
        <taxon>Lycopodiales</taxon>
        <taxon>Lycopodiaceae</taxon>
        <taxon>Lycopodioideae</taxon>
        <taxon>Diphasiastrum</taxon>
    </lineage>
</organism>
<reference evidence="2" key="1">
    <citation type="journal article" date="2024" name="Proc. Natl. Acad. Sci. U.S.A.">
        <title>Extraordinary preservation of gene collinearity over three hundred million years revealed in homosporous lycophytes.</title>
        <authorList>
            <person name="Li C."/>
            <person name="Wickell D."/>
            <person name="Kuo L.Y."/>
            <person name="Chen X."/>
            <person name="Nie B."/>
            <person name="Liao X."/>
            <person name="Peng D."/>
            <person name="Ji J."/>
            <person name="Jenkins J."/>
            <person name="Williams M."/>
            <person name="Shu S."/>
            <person name="Plott C."/>
            <person name="Barry K."/>
            <person name="Rajasekar S."/>
            <person name="Grimwood J."/>
            <person name="Han X."/>
            <person name="Sun S."/>
            <person name="Hou Z."/>
            <person name="He W."/>
            <person name="Dai G."/>
            <person name="Sun C."/>
            <person name="Schmutz J."/>
            <person name="Leebens-Mack J.H."/>
            <person name="Li F.W."/>
            <person name="Wang L."/>
        </authorList>
    </citation>
    <scope>NUCLEOTIDE SEQUENCE [LARGE SCALE GENOMIC DNA]</scope>
    <source>
        <strain evidence="2">cv. PW_Plant_1</strain>
    </source>
</reference>
<accession>A0ACC2DJP4</accession>
<gene>
    <name evidence="1" type="ORF">O6H91_06G138900</name>
</gene>
<dbReference type="EMBL" id="CM055097">
    <property type="protein sequence ID" value="KAJ7554409.1"/>
    <property type="molecule type" value="Genomic_DNA"/>
</dbReference>
<name>A0ACC2DJP4_DIPCM</name>
<evidence type="ECO:0000313" key="2">
    <source>
        <dbReference type="Proteomes" id="UP001162992"/>
    </source>
</evidence>
<comment type="caution">
    <text evidence="1">The sequence shown here is derived from an EMBL/GenBank/DDBJ whole genome shotgun (WGS) entry which is preliminary data.</text>
</comment>
<keyword evidence="2" id="KW-1185">Reference proteome</keyword>
<protein>
    <submittedName>
        <fullName evidence="1">Uncharacterized protein</fullName>
    </submittedName>
</protein>
<sequence>MAQHSNVALVAGVTGIVGSRVGELLTKPDTKGGPWKVYGIGSRAKPDWILDQVHYIQIDLLNRDQTLSKLSQLSDVTHLFWAVWTLRHKEDENIKCNGSMLQNVVDALMQNAQGFRHISLTTGGKHYVGPFDLFGKMKPHDPPYQEDLPRLEAPNFYYTLEDIVFETAKKKAGALTWSVHRPGMVFGFAPRNHMNIVGALAVYAALCKHEGKPLAFPGSKYTWEKLVDASDAELIAAQEVWAANTPATHNQAFNTMNGDVFSWKRMWHKLADRFGLEVPPYNGERTSLKELLKDKSSVWDEIVSVNHLVPTKLEDVGQFWFVDVVLGGTTLQPILDTNKSKEYGFLVFRNSEKSFLHWVDKLKEDKIVP</sequence>
<evidence type="ECO:0000313" key="1">
    <source>
        <dbReference type="EMBL" id="KAJ7554409.1"/>
    </source>
</evidence>
<dbReference type="Proteomes" id="UP001162992">
    <property type="component" value="Chromosome 6"/>
</dbReference>